<organism evidence="1 2">
    <name type="scientific">Arachis hypogaea</name>
    <name type="common">Peanut</name>
    <dbReference type="NCBI Taxonomy" id="3818"/>
    <lineage>
        <taxon>Eukaryota</taxon>
        <taxon>Viridiplantae</taxon>
        <taxon>Streptophyta</taxon>
        <taxon>Embryophyta</taxon>
        <taxon>Tracheophyta</taxon>
        <taxon>Spermatophyta</taxon>
        <taxon>Magnoliopsida</taxon>
        <taxon>eudicotyledons</taxon>
        <taxon>Gunneridae</taxon>
        <taxon>Pentapetalae</taxon>
        <taxon>rosids</taxon>
        <taxon>fabids</taxon>
        <taxon>Fabales</taxon>
        <taxon>Fabaceae</taxon>
        <taxon>Papilionoideae</taxon>
        <taxon>50 kb inversion clade</taxon>
        <taxon>dalbergioids sensu lato</taxon>
        <taxon>Dalbergieae</taxon>
        <taxon>Pterocarpus clade</taxon>
        <taxon>Arachis</taxon>
    </lineage>
</organism>
<evidence type="ECO:0000313" key="1">
    <source>
        <dbReference type="EMBL" id="RYR62679.1"/>
    </source>
</evidence>
<dbReference type="Proteomes" id="UP000289738">
    <property type="component" value="Chromosome A04"/>
</dbReference>
<comment type="caution">
    <text evidence="1">The sequence shown here is derived from an EMBL/GenBank/DDBJ whole genome shotgun (WGS) entry which is preliminary data.</text>
</comment>
<protein>
    <submittedName>
        <fullName evidence="1">Uncharacterized protein</fullName>
    </submittedName>
</protein>
<dbReference type="AlphaFoldDB" id="A0A445DHM6"/>
<name>A0A445DHM6_ARAHY</name>
<sequence>MPLQDIKIKFYFIVRFLLRQKQEVQPFVKGSFGEVEILAVRRHQNQVSLHRLFSPASETRGSAICKVRKESKNWKPIWTGDNGYEKFEVHRHPTNHVVDLGKRLCTCQF</sequence>
<keyword evidence="2" id="KW-1185">Reference proteome</keyword>
<proteinExistence type="predicted"/>
<reference evidence="1 2" key="1">
    <citation type="submission" date="2019-01" db="EMBL/GenBank/DDBJ databases">
        <title>Sequencing of cultivated peanut Arachis hypogaea provides insights into genome evolution and oil improvement.</title>
        <authorList>
            <person name="Chen X."/>
        </authorList>
    </citation>
    <scope>NUCLEOTIDE SEQUENCE [LARGE SCALE GENOMIC DNA]</scope>
    <source>
        <strain evidence="2">cv. Fuhuasheng</strain>
        <tissue evidence="1">Leaves</tissue>
    </source>
</reference>
<dbReference type="EMBL" id="SDMP01000004">
    <property type="protein sequence ID" value="RYR62679.1"/>
    <property type="molecule type" value="Genomic_DNA"/>
</dbReference>
<gene>
    <name evidence="1" type="ORF">Ahy_A04g020398</name>
</gene>
<evidence type="ECO:0000313" key="2">
    <source>
        <dbReference type="Proteomes" id="UP000289738"/>
    </source>
</evidence>
<accession>A0A445DHM6</accession>